<feature type="domain" description="DUF1592" evidence="5">
    <location>
        <begin position="201"/>
        <end position="328"/>
    </location>
</feature>
<reference evidence="8" key="1">
    <citation type="journal article" date="2019" name="Int. J. Syst. Evol. Microbiol.">
        <title>The Global Catalogue of Microorganisms (GCM) 10K type strain sequencing project: providing services to taxonomists for standard genome sequencing and annotation.</title>
        <authorList>
            <consortium name="The Broad Institute Genomics Platform"/>
            <consortium name="The Broad Institute Genome Sequencing Center for Infectious Disease"/>
            <person name="Wu L."/>
            <person name="Ma J."/>
        </authorList>
    </citation>
    <scope>NUCLEOTIDE SEQUENCE [LARGE SCALE GENOMIC DNA]</scope>
    <source>
        <strain evidence="8">CGMCC 1.10759</strain>
    </source>
</reference>
<accession>A0ABV8SXX6</accession>
<name>A0ABV8SXX6_9GAMM</name>
<sequence>MQSRRVFSGVLAVLLIALGGCGSHTGEPDAVGGPAVMRRLTESQYRATVADIFGPEIPITARFERALREDGLISIGTGRSGMSPFSIEQYDGAALTVAAAVVSEEHRAKLIPCQPKSGAAQFDAECAKQVVQHYGVPLFRRPLRDDEVKRFVDAAQAGQERLGDFYAGLQFALAAMMVSPEFLLRIERTPPDAKQRDVMQLDAWSKATRLSYFLTNSTPDDELLRAAGAGELETRRGLQRQVDRLVGSPLFETAVRAFFQDMLQFDKFGDLAKDPVVYPAFNSTVAADAQEQTLRTITHLLIEEKGDYRDLFTTRDTFLTRALGVVYRVPVPTRNGWEPTEFAEGKHREGIQSQVAFLALNSHPGRSSATLRGKALREVFLCQEVPDPPANVNFAVVQDPSNVAMPTARDRLVAHRTEPACAGCHAITDPVGLTLENFDGLGTYRSVENGAAIDASGDLDGIAFNSADGLARALHDHPETPRCLVEKMYRFAVGRDTEMEERPYMDYLNREFKASGYRVPEVMRTIALSDNFFAISTLRDGEQT</sequence>
<dbReference type="Pfam" id="PF07631">
    <property type="entry name" value="PSD4"/>
    <property type="match status" value="1"/>
</dbReference>
<evidence type="ECO:0000259" key="5">
    <source>
        <dbReference type="Pfam" id="PF07631"/>
    </source>
</evidence>
<dbReference type="InterPro" id="IPR013043">
    <property type="entry name" value="DUF1595"/>
</dbReference>
<evidence type="ECO:0000259" key="3">
    <source>
        <dbReference type="Pfam" id="PF07626"/>
    </source>
</evidence>
<dbReference type="EMBL" id="JBHSDU010000014">
    <property type="protein sequence ID" value="MFC4312478.1"/>
    <property type="molecule type" value="Genomic_DNA"/>
</dbReference>
<feature type="domain" description="DUF1585" evidence="2">
    <location>
        <begin position="460"/>
        <end position="532"/>
    </location>
</feature>
<evidence type="ECO:0000313" key="8">
    <source>
        <dbReference type="Proteomes" id="UP001595904"/>
    </source>
</evidence>
<evidence type="ECO:0000259" key="6">
    <source>
        <dbReference type="Pfam" id="PF07637"/>
    </source>
</evidence>
<organism evidence="7 8">
    <name type="scientific">Steroidobacter flavus</name>
    <dbReference type="NCBI Taxonomy" id="1842136"/>
    <lineage>
        <taxon>Bacteria</taxon>
        <taxon>Pseudomonadati</taxon>
        <taxon>Pseudomonadota</taxon>
        <taxon>Gammaproteobacteria</taxon>
        <taxon>Steroidobacterales</taxon>
        <taxon>Steroidobacteraceae</taxon>
        <taxon>Steroidobacter</taxon>
    </lineage>
</organism>
<keyword evidence="8" id="KW-1185">Reference proteome</keyword>
<dbReference type="InterPro" id="IPR013039">
    <property type="entry name" value="DUF1588"/>
</dbReference>
<dbReference type="InterPro" id="IPR013036">
    <property type="entry name" value="DUF1587"/>
</dbReference>
<evidence type="ECO:0000259" key="2">
    <source>
        <dbReference type="Pfam" id="PF07624"/>
    </source>
</evidence>
<gene>
    <name evidence="7" type="ORF">ACFPN2_25570</name>
</gene>
<protein>
    <submittedName>
        <fullName evidence="7">DUF1592 domain-containing protein</fullName>
    </submittedName>
</protein>
<evidence type="ECO:0000256" key="1">
    <source>
        <dbReference type="SAM" id="SignalP"/>
    </source>
</evidence>
<comment type="caution">
    <text evidence="7">The sequence shown here is derived from an EMBL/GenBank/DDBJ whole genome shotgun (WGS) entry which is preliminary data.</text>
</comment>
<dbReference type="InterPro" id="IPR011478">
    <property type="entry name" value="DUF1585"/>
</dbReference>
<dbReference type="RefSeq" id="WP_380601899.1">
    <property type="nucleotide sequence ID" value="NZ_JBHSDU010000014.1"/>
</dbReference>
<proteinExistence type="predicted"/>
<dbReference type="Pfam" id="PF07627">
    <property type="entry name" value="PSCyt3"/>
    <property type="match status" value="1"/>
</dbReference>
<feature type="chain" id="PRO_5045691844" evidence="1">
    <location>
        <begin position="26"/>
        <end position="544"/>
    </location>
</feature>
<dbReference type="Pfam" id="PF07626">
    <property type="entry name" value="PSD3"/>
    <property type="match status" value="1"/>
</dbReference>
<feature type="domain" description="DUF1588" evidence="4">
    <location>
        <begin position="348"/>
        <end position="446"/>
    </location>
</feature>
<feature type="domain" description="DUF1587" evidence="3">
    <location>
        <begin position="38"/>
        <end position="102"/>
    </location>
</feature>
<dbReference type="PROSITE" id="PS51257">
    <property type="entry name" value="PROKAR_LIPOPROTEIN"/>
    <property type="match status" value="1"/>
</dbReference>
<feature type="signal peptide" evidence="1">
    <location>
        <begin position="1"/>
        <end position="25"/>
    </location>
</feature>
<dbReference type="Pfam" id="PF07624">
    <property type="entry name" value="PSD2"/>
    <property type="match status" value="1"/>
</dbReference>
<dbReference type="InterPro" id="IPR013042">
    <property type="entry name" value="DUF1592"/>
</dbReference>
<keyword evidence="1" id="KW-0732">Signal</keyword>
<evidence type="ECO:0000313" key="7">
    <source>
        <dbReference type="EMBL" id="MFC4312478.1"/>
    </source>
</evidence>
<feature type="domain" description="DUF1595" evidence="6">
    <location>
        <begin position="126"/>
        <end position="187"/>
    </location>
</feature>
<dbReference type="Proteomes" id="UP001595904">
    <property type="component" value="Unassembled WGS sequence"/>
</dbReference>
<evidence type="ECO:0000259" key="4">
    <source>
        <dbReference type="Pfam" id="PF07627"/>
    </source>
</evidence>
<dbReference type="Pfam" id="PF07637">
    <property type="entry name" value="PSD5"/>
    <property type="match status" value="1"/>
</dbReference>